<proteinExistence type="predicted"/>
<reference evidence="1 2" key="1">
    <citation type="journal article" date="2018" name="Science">
        <title>The opium poppy genome and morphinan production.</title>
        <authorList>
            <person name="Guo L."/>
            <person name="Winzer T."/>
            <person name="Yang X."/>
            <person name="Li Y."/>
            <person name="Ning Z."/>
            <person name="He Z."/>
            <person name="Teodor R."/>
            <person name="Lu Y."/>
            <person name="Bowser T.A."/>
            <person name="Graham I.A."/>
            <person name="Ye K."/>
        </authorList>
    </citation>
    <scope>NUCLEOTIDE SEQUENCE [LARGE SCALE GENOMIC DNA]</scope>
    <source>
        <strain evidence="2">cv. HN1</strain>
        <tissue evidence="1">Leaves</tissue>
    </source>
</reference>
<keyword evidence="2" id="KW-1185">Reference proteome</keyword>
<dbReference type="AlphaFoldDB" id="A0A4Y7IWT1"/>
<dbReference type="Gramene" id="RZC52250">
    <property type="protein sequence ID" value="RZC52250"/>
    <property type="gene ID" value="C5167_020678"/>
</dbReference>
<evidence type="ECO:0000313" key="1">
    <source>
        <dbReference type="EMBL" id="RZC52250.1"/>
    </source>
</evidence>
<evidence type="ECO:0000313" key="2">
    <source>
        <dbReference type="Proteomes" id="UP000316621"/>
    </source>
</evidence>
<sequence length="75" mass="8523">MTLEPIASVCLMPICFQCARQLPWPAPIWRNSSQKPPSRHGVAGTLRLDYNSISEFRCSTNILMQLGRIASRIHR</sequence>
<organism evidence="1 2">
    <name type="scientific">Papaver somniferum</name>
    <name type="common">Opium poppy</name>
    <dbReference type="NCBI Taxonomy" id="3469"/>
    <lineage>
        <taxon>Eukaryota</taxon>
        <taxon>Viridiplantae</taxon>
        <taxon>Streptophyta</taxon>
        <taxon>Embryophyta</taxon>
        <taxon>Tracheophyta</taxon>
        <taxon>Spermatophyta</taxon>
        <taxon>Magnoliopsida</taxon>
        <taxon>Ranunculales</taxon>
        <taxon>Papaveraceae</taxon>
        <taxon>Papaveroideae</taxon>
        <taxon>Papaver</taxon>
    </lineage>
</organism>
<protein>
    <submittedName>
        <fullName evidence="1">Uncharacterized protein</fullName>
    </submittedName>
</protein>
<dbReference type="EMBL" id="CM010716">
    <property type="protein sequence ID" value="RZC52250.1"/>
    <property type="molecule type" value="Genomic_DNA"/>
</dbReference>
<dbReference type="Proteomes" id="UP000316621">
    <property type="component" value="Chromosome 2"/>
</dbReference>
<gene>
    <name evidence="1" type="ORF">C5167_020678</name>
</gene>
<accession>A0A4Y7IWT1</accession>
<name>A0A4Y7IWT1_PAPSO</name>